<dbReference type="Proteomes" id="UP000236291">
    <property type="component" value="Unassembled WGS sequence"/>
</dbReference>
<evidence type="ECO:0000256" key="1">
    <source>
        <dbReference type="SAM" id="Phobius"/>
    </source>
</evidence>
<keyword evidence="2" id="KW-0808">Transferase</keyword>
<evidence type="ECO:0000313" key="3">
    <source>
        <dbReference type="Proteomes" id="UP000236291"/>
    </source>
</evidence>
<keyword evidence="2" id="KW-0675">Receptor</keyword>
<protein>
    <submittedName>
        <fullName evidence="2">Cysteine-rich receptor-like protein kinase</fullName>
    </submittedName>
</protein>
<keyword evidence="1" id="KW-0812">Transmembrane</keyword>
<evidence type="ECO:0000313" key="2">
    <source>
        <dbReference type="EMBL" id="PNX64080.1"/>
    </source>
</evidence>
<sequence>MGGDCLRCKVGKVSALYLSLPIGGDLRRLSFWEPVLSRIQNRLSGWKSHFLSFGGGLVLLKSVLTSLPVYPLSFFEAPS</sequence>
<comment type="caution">
    <text evidence="2">The sequence shown here is derived from an EMBL/GenBank/DDBJ whole genome shotgun (WGS) entry which is preliminary data.</text>
</comment>
<keyword evidence="1" id="KW-1133">Transmembrane helix</keyword>
<dbReference type="PANTHER" id="PTHR33116:SF78">
    <property type="entry name" value="OS12G0587133 PROTEIN"/>
    <property type="match status" value="1"/>
</dbReference>
<dbReference type="STRING" id="57577.A0A2K3KCR5"/>
<dbReference type="GO" id="GO:0016301">
    <property type="term" value="F:kinase activity"/>
    <property type="evidence" value="ECO:0007669"/>
    <property type="project" value="UniProtKB-KW"/>
</dbReference>
<dbReference type="PANTHER" id="PTHR33116">
    <property type="entry name" value="REVERSE TRANSCRIPTASE ZINC-BINDING DOMAIN-CONTAINING PROTEIN-RELATED-RELATED"/>
    <property type="match status" value="1"/>
</dbReference>
<dbReference type="AlphaFoldDB" id="A0A2K3KCR5"/>
<feature type="transmembrane region" description="Helical" evidence="1">
    <location>
        <begin position="50"/>
        <end position="70"/>
    </location>
</feature>
<accession>A0A2K3KCR5</accession>
<proteinExistence type="predicted"/>
<reference evidence="2 3" key="2">
    <citation type="journal article" date="2017" name="Front. Plant Sci.">
        <title>Gene Classification and Mining of Molecular Markers Useful in Red Clover (Trifolium pratense) Breeding.</title>
        <authorList>
            <person name="Istvanek J."/>
            <person name="Dluhosova J."/>
            <person name="Dluhos P."/>
            <person name="Patkova L."/>
            <person name="Nedelnik J."/>
            <person name="Repkova J."/>
        </authorList>
    </citation>
    <scope>NUCLEOTIDE SEQUENCE [LARGE SCALE GENOMIC DNA]</scope>
    <source>
        <strain evidence="3">cv. Tatra</strain>
        <tissue evidence="2">Young leaves</tissue>
    </source>
</reference>
<dbReference type="EMBL" id="ASHM01092129">
    <property type="protein sequence ID" value="PNX64080.1"/>
    <property type="molecule type" value="Genomic_DNA"/>
</dbReference>
<name>A0A2K3KCR5_TRIPR</name>
<keyword evidence="2" id="KW-0418">Kinase</keyword>
<reference evidence="2 3" key="1">
    <citation type="journal article" date="2014" name="Am. J. Bot.">
        <title>Genome assembly and annotation for red clover (Trifolium pratense; Fabaceae).</title>
        <authorList>
            <person name="Istvanek J."/>
            <person name="Jaros M."/>
            <person name="Krenek A."/>
            <person name="Repkova J."/>
        </authorList>
    </citation>
    <scope>NUCLEOTIDE SEQUENCE [LARGE SCALE GENOMIC DNA]</scope>
    <source>
        <strain evidence="3">cv. Tatra</strain>
        <tissue evidence="2">Young leaves</tissue>
    </source>
</reference>
<organism evidence="2 3">
    <name type="scientific">Trifolium pratense</name>
    <name type="common">Red clover</name>
    <dbReference type="NCBI Taxonomy" id="57577"/>
    <lineage>
        <taxon>Eukaryota</taxon>
        <taxon>Viridiplantae</taxon>
        <taxon>Streptophyta</taxon>
        <taxon>Embryophyta</taxon>
        <taxon>Tracheophyta</taxon>
        <taxon>Spermatophyta</taxon>
        <taxon>Magnoliopsida</taxon>
        <taxon>eudicotyledons</taxon>
        <taxon>Gunneridae</taxon>
        <taxon>Pentapetalae</taxon>
        <taxon>rosids</taxon>
        <taxon>fabids</taxon>
        <taxon>Fabales</taxon>
        <taxon>Fabaceae</taxon>
        <taxon>Papilionoideae</taxon>
        <taxon>50 kb inversion clade</taxon>
        <taxon>NPAAA clade</taxon>
        <taxon>Hologalegina</taxon>
        <taxon>IRL clade</taxon>
        <taxon>Trifolieae</taxon>
        <taxon>Trifolium</taxon>
    </lineage>
</organism>
<feature type="non-terminal residue" evidence="2">
    <location>
        <position position="79"/>
    </location>
</feature>
<gene>
    <name evidence="2" type="ORF">L195_g053833</name>
</gene>
<keyword evidence="1" id="KW-0472">Membrane</keyword>